<keyword evidence="2" id="KW-1133">Transmembrane helix</keyword>
<name>A0A4R5CU84_9ACTN</name>
<keyword evidence="2" id="KW-0472">Membrane</keyword>
<gene>
    <name evidence="4" type="ORF">E1269_23360</name>
</gene>
<feature type="region of interest" description="Disordered" evidence="1">
    <location>
        <begin position="336"/>
        <end position="358"/>
    </location>
</feature>
<feature type="domain" description="GerMN" evidence="3">
    <location>
        <begin position="152"/>
        <end position="245"/>
    </location>
</feature>
<evidence type="ECO:0000256" key="2">
    <source>
        <dbReference type="SAM" id="Phobius"/>
    </source>
</evidence>
<keyword evidence="2" id="KW-0812">Transmembrane</keyword>
<dbReference type="AlphaFoldDB" id="A0A4R5CU84"/>
<dbReference type="OrthoDB" id="4843507at2"/>
<dbReference type="Pfam" id="PF10646">
    <property type="entry name" value="Germane"/>
    <property type="match status" value="1"/>
</dbReference>
<feature type="transmembrane region" description="Helical" evidence="2">
    <location>
        <begin position="44"/>
        <end position="71"/>
    </location>
</feature>
<feature type="compositionally biased region" description="Low complexity" evidence="1">
    <location>
        <begin position="81"/>
        <end position="94"/>
    </location>
</feature>
<dbReference type="InterPro" id="IPR019606">
    <property type="entry name" value="GerMN"/>
</dbReference>
<evidence type="ECO:0000259" key="3">
    <source>
        <dbReference type="SMART" id="SM00909"/>
    </source>
</evidence>
<keyword evidence="5" id="KW-1185">Reference proteome</keyword>
<protein>
    <recommendedName>
        <fullName evidence="3">GerMN domain-containing protein</fullName>
    </recommendedName>
</protein>
<proteinExistence type="predicted"/>
<dbReference type="InterPro" id="IPR018911">
    <property type="entry name" value="Gmad2_Ig-like_dom"/>
</dbReference>
<evidence type="ECO:0000256" key="1">
    <source>
        <dbReference type="SAM" id="MobiDB-lite"/>
    </source>
</evidence>
<dbReference type="RefSeq" id="WP_131899080.1">
    <property type="nucleotide sequence ID" value="NZ_SMKZ01000042.1"/>
</dbReference>
<reference evidence="4 5" key="1">
    <citation type="submission" date="2019-03" db="EMBL/GenBank/DDBJ databases">
        <title>Draft genome sequences of novel Actinobacteria.</title>
        <authorList>
            <person name="Sahin N."/>
            <person name="Ay H."/>
            <person name="Saygin H."/>
        </authorList>
    </citation>
    <scope>NUCLEOTIDE SEQUENCE [LARGE SCALE GENOMIC DNA]</scope>
    <source>
        <strain evidence="4 5">5K138</strain>
    </source>
</reference>
<dbReference type="EMBL" id="SMKZ01000042">
    <property type="protein sequence ID" value="TDE01303.1"/>
    <property type="molecule type" value="Genomic_DNA"/>
</dbReference>
<comment type="caution">
    <text evidence="4">The sequence shown here is derived from an EMBL/GenBank/DDBJ whole genome shotgun (WGS) entry which is preliminary data.</text>
</comment>
<evidence type="ECO:0000313" key="4">
    <source>
        <dbReference type="EMBL" id="TDE01303.1"/>
    </source>
</evidence>
<dbReference type="Pfam" id="PF10648">
    <property type="entry name" value="Gmad2"/>
    <property type="match status" value="1"/>
</dbReference>
<dbReference type="InParanoid" id="A0A4R5CU84"/>
<sequence length="358" mass="37541">MNTPDDLTPEERRLHDALHRAAEQVEPGPDGLARIRRRTAVVPLWRRPVVLGLAGATALAVAVLIGGVVALNGSDDDPIATTTSTPSRTPAETPSTPPSPSGGETTPGPDPTPSATGPVETITVPVYFVADSGAGSRLAREFQTIESADPPVLAALRQVASPTDPDYTSLWQSGLIRSAEVGDDAITVDLTALPEITRDSGEPSAAELAVQQVVYTATAAAATFDLDGSLPVRITVEGEAVDALGEVPLTEPVPRAEPLDVRQVMQLNEPTEGATVTSPVTVRGEAATFEANVPWEIRRDGEVVDEGAATATECCTFAEFEFQVDLEPGTYEVVITEDDPSGGEGRPPMSDSRTFTVE</sequence>
<organism evidence="4 5">
    <name type="scientific">Jiangella asiatica</name>
    <dbReference type="NCBI Taxonomy" id="2530372"/>
    <lineage>
        <taxon>Bacteria</taxon>
        <taxon>Bacillati</taxon>
        <taxon>Actinomycetota</taxon>
        <taxon>Actinomycetes</taxon>
        <taxon>Jiangellales</taxon>
        <taxon>Jiangellaceae</taxon>
        <taxon>Jiangella</taxon>
    </lineage>
</organism>
<dbReference type="SMART" id="SM00909">
    <property type="entry name" value="Germane"/>
    <property type="match status" value="1"/>
</dbReference>
<feature type="region of interest" description="Disordered" evidence="1">
    <location>
        <begin position="72"/>
        <end position="119"/>
    </location>
</feature>
<accession>A0A4R5CU84</accession>
<dbReference type="Proteomes" id="UP000294739">
    <property type="component" value="Unassembled WGS sequence"/>
</dbReference>
<evidence type="ECO:0000313" key="5">
    <source>
        <dbReference type="Proteomes" id="UP000294739"/>
    </source>
</evidence>